<feature type="transmembrane region" description="Helical" evidence="13">
    <location>
        <begin position="60"/>
        <end position="81"/>
    </location>
</feature>
<dbReference type="Pfam" id="PF01127">
    <property type="entry name" value="Sdh_cyt"/>
    <property type="match status" value="1"/>
</dbReference>
<keyword evidence="10 13" id="KW-0472">Membrane</keyword>
<comment type="subunit">
    <text evidence="11">Part of an enzyme complex containing four subunits: a flavoprotein, an iron-sulfur protein, plus two membrane-anchoring proteins, SdhC and SdhD. The complex can form homotrimers.</text>
</comment>
<dbReference type="eggNOG" id="COG2009">
    <property type="taxonomic scope" value="Bacteria"/>
</dbReference>
<evidence type="ECO:0000256" key="12">
    <source>
        <dbReference type="PIRSR" id="PIRSR000178-1"/>
    </source>
</evidence>
<comment type="cofactor">
    <cofactor evidence="12">
        <name>heme</name>
        <dbReference type="ChEBI" id="CHEBI:30413"/>
    </cofactor>
    <text evidence="12">The heme is bound between the two transmembrane subunits.</text>
</comment>
<keyword evidence="6 13" id="KW-0812">Transmembrane</keyword>
<dbReference type="Proteomes" id="UP000053688">
    <property type="component" value="Unassembled WGS sequence"/>
</dbReference>
<dbReference type="InterPro" id="IPR034804">
    <property type="entry name" value="SQR/QFR_C/D"/>
</dbReference>
<comment type="function">
    <text evidence="1">Membrane-anchoring subunit of succinate dehydrogenase (SDH).</text>
</comment>
<dbReference type="SUPFAM" id="SSF81343">
    <property type="entry name" value="Fumarate reductase respiratory complex transmembrane subunits"/>
    <property type="match status" value="1"/>
</dbReference>
<evidence type="ECO:0000256" key="1">
    <source>
        <dbReference type="ARBA" id="ARBA00004050"/>
    </source>
</evidence>
<evidence type="ECO:0000256" key="7">
    <source>
        <dbReference type="ARBA" id="ARBA00022723"/>
    </source>
</evidence>
<gene>
    <name evidence="14" type="ORF">O1U_0122</name>
</gene>
<dbReference type="PROSITE" id="PS01001">
    <property type="entry name" value="SDH_CYT_2"/>
    <property type="match status" value="1"/>
</dbReference>
<evidence type="ECO:0000256" key="3">
    <source>
        <dbReference type="ARBA" id="ARBA00007244"/>
    </source>
</evidence>
<dbReference type="GO" id="GO:0009055">
    <property type="term" value="F:electron transfer activity"/>
    <property type="evidence" value="ECO:0007669"/>
    <property type="project" value="InterPro"/>
</dbReference>
<evidence type="ECO:0000313" key="14">
    <source>
        <dbReference type="EMBL" id="EPE37667.1"/>
    </source>
</evidence>
<protein>
    <recommendedName>
        <fullName evidence="4">Succinate dehydrogenase cytochrome b556 subunit</fullName>
    </recommendedName>
</protein>
<evidence type="ECO:0000256" key="10">
    <source>
        <dbReference type="ARBA" id="ARBA00023136"/>
    </source>
</evidence>
<dbReference type="PANTHER" id="PTHR10978:SF5">
    <property type="entry name" value="SUCCINATE DEHYDROGENASE CYTOCHROME B560 SUBUNIT, MITOCHONDRIAL"/>
    <property type="match status" value="1"/>
</dbReference>
<feature type="transmembrane region" description="Helical" evidence="13">
    <location>
        <begin position="93"/>
        <end position="115"/>
    </location>
</feature>
<evidence type="ECO:0000256" key="11">
    <source>
        <dbReference type="ARBA" id="ARBA00025912"/>
    </source>
</evidence>
<evidence type="ECO:0000256" key="6">
    <source>
        <dbReference type="ARBA" id="ARBA00022692"/>
    </source>
</evidence>
<sequence>MDLKTIKFPITAIVSILHRVSGIVMFFFLGVCLWLLLNLLKSPSDFLETRFLFENYLVKFVFWVVFTTLTYHVIAGIRHFLMDLGYFDELKSSILSAKITIFITTILSSLLVVILW</sequence>
<dbReference type="GO" id="GO:0005886">
    <property type="term" value="C:plasma membrane"/>
    <property type="evidence" value="ECO:0007669"/>
    <property type="project" value="TreeGrafter"/>
</dbReference>
<comment type="subcellular location">
    <subcellularLocation>
        <location evidence="2">Membrane</location>
        <topology evidence="2">Multi-pass membrane protein</topology>
    </subcellularLocation>
</comment>
<dbReference type="GO" id="GO:0046872">
    <property type="term" value="F:metal ion binding"/>
    <property type="evidence" value="ECO:0007669"/>
    <property type="project" value="UniProtKB-KW"/>
</dbReference>
<keyword evidence="8 13" id="KW-1133">Transmembrane helix</keyword>
<feature type="binding site" description="axial binding residue" evidence="12">
    <location>
        <position position="72"/>
    </location>
    <ligand>
        <name>heme</name>
        <dbReference type="ChEBI" id="CHEBI:30413"/>
        <note>ligand shared with second transmembrane subunit</note>
    </ligand>
    <ligandPart>
        <name>Fe</name>
        <dbReference type="ChEBI" id="CHEBI:18248"/>
    </ligandPart>
</feature>
<dbReference type="GO" id="GO:0006099">
    <property type="term" value="P:tricarboxylic acid cycle"/>
    <property type="evidence" value="ECO:0007669"/>
    <property type="project" value="InterPro"/>
</dbReference>
<dbReference type="CDD" id="cd03499">
    <property type="entry name" value="SQR_TypeC_SdhC"/>
    <property type="match status" value="1"/>
</dbReference>
<feature type="transmembrane region" description="Helical" evidence="13">
    <location>
        <begin position="20"/>
        <end position="40"/>
    </location>
</feature>
<accession>S3DGS1</accession>
<evidence type="ECO:0000313" key="15">
    <source>
        <dbReference type="Proteomes" id="UP000053688"/>
    </source>
</evidence>
<evidence type="ECO:0000256" key="9">
    <source>
        <dbReference type="ARBA" id="ARBA00023004"/>
    </source>
</evidence>
<proteinExistence type="inferred from homology"/>
<evidence type="ECO:0000256" key="5">
    <source>
        <dbReference type="ARBA" id="ARBA00022617"/>
    </source>
</evidence>
<reference evidence="14 15" key="1">
    <citation type="journal article" date="2014" name="Environ. Microbiol.">
        <title>Genomic signatures of obligate host dependence in the luminous bacterial symbiont of a vertebrate.</title>
        <authorList>
            <person name="Hendry T.A."/>
            <person name="de Wet J.R."/>
            <person name="Dunlap P.V."/>
        </authorList>
    </citation>
    <scope>NUCLEOTIDE SEQUENCE [LARGE SCALE GENOMIC DNA]</scope>
    <source>
        <strain evidence="14 15">Akat1</strain>
    </source>
</reference>
<evidence type="ECO:0000256" key="8">
    <source>
        <dbReference type="ARBA" id="ARBA00022989"/>
    </source>
</evidence>
<evidence type="ECO:0000256" key="13">
    <source>
        <dbReference type="SAM" id="Phobius"/>
    </source>
</evidence>
<dbReference type="PATRIC" id="fig|1236703.3.peg.108"/>
<dbReference type="InterPro" id="IPR000701">
    <property type="entry name" value="SuccDH_FuR_B_TM-su"/>
</dbReference>
<dbReference type="InterPro" id="IPR014314">
    <property type="entry name" value="Succ_DH_cytb556"/>
</dbReference>
<dbReference type="STRING" id="28176.CF66_2309"/>
<dbReference type="InterPro" id="IPR018495">
    <property type="entry name" value="Succ_DH_cyt_bsu_CS"/>
</dbReference>
<dbReference type="EMBL" id="AMSD01000001">
    <property type="protein sequence ID" value="EPE37667.1"/>
    <property type="molecule type" value="Genomic_DNA"/>
</dbReference>
<dbReference type="AlphaFoldDB" id="S3DGS1"/>
<keyword evidence="9 12" id="KW-0408">Iron</keyword>
<comment type="caution">
    <text evidence="14">The sequence shown here is derived from an EMBL/GenBank/DDBJ whole genome shotgun (WGS) entry which is preliminary data.</text>
</comment>
<name>S3DGS1_9GAMM</name>
<evidence type="ECO:0000256" key="4">
    <source>
        <dbReference type="ARBA" id="ARBA00020076"/>
    </source>
</evidence>
<dbReference type="Gene3D" id="1.20.1300.10">
    <property type="entry name" value="Fumarate reductase/succinate dehydrogenase, transmembrane subunit"/>
    <property type="match status" value="1"/>
</dbReference>
<organism evidence="14 15">
    <name type="scientific">Candidatus Photodesmus katoptron Akat1</name>
    <dbReference type="NCBI Taxonomy" id="1236703"/>
    <lineage>
        <taxon>Bacteria</taxon>
        <taxon>Pseudomonadati</taxon>
        <taxon>Pseudomonadota</taxon>
        <taxon>Gammaproteobacteria</taxon>
        <taxon>Vibrionales</taxon>
        <taxon>Vibrionaceae</taxon>
        <taxon>Candidatus Photodesmus</taxon>
    </lineage>
</organism>
<dbReference type="PIRSF" id="PIRSF000178">
    <property type="entry name" value="SDH_cyt_b560"/>
    <property type="match status" value="1"/>
</dbReference>
<comment type="similarity">
    <text evidence="3">Belongs to the cytochrome b560 family.</text>
</comment>
<dbReference type="PANTHER" id="PTHR10978">
    <property type="entry name" value="SUCCINATE DEHYDROGENASE CYTOCHROME B560 SUBUNIT"/>
    <property type="match status" value="1"/>
</dbReference>
<keyword evidence="15" id="KW-1185">Reference proteome</keyword>
<keyword evidence="7 12" id="KW-0479">Metal-binding</keyword>
<evidence type="ECO:0000256" key="2">
    <source>
        <dbReference type="ARBA" id="ARBA00004141"/>
    </source>
</evidence>
<dbReference type="NCBIfam" id="TIGR02970">
    <property type="entry name" value="succ_dehyd_cytB"/>
    <property type="match status" value="1"/>
</dbReference>
<keyword evidence="5 12" id="KW-0349">Heme</keyword>